<accession>A0A1L7I9K7</accession>
<evidence type="ECO:0000313" key="5">
    <source>
        <dbReference type="Proteomes" id="UP000186230"/>
    </source>
</evidence>
<comment type="similarity">
    <text evidence="1 3">Belongs to the ArsC family.</text>
</comment>
<keyword evidence="5" id="KW-1185">Reference proteome</keyword>
<evidence type="ECO:0000313" key="4">
    <source>
        <dbReference type="EMBL" id="APU70260.1"/>
    </source>
</evidence>
<dbReference type="PANTHER" id="PTHR30041">
    <property type="entry name" value="ARSENATE REDUCTASE"/>
    <property type="match status" value="1"/>
</dbReference>
<dbReference type="CDD" id="cd03034">
    <property type="entry name" value="ArsC_ArsC"/>
    <property type="match status" value="1"/>
</dbReference>
<organism evidence="4 5">
    <name type="scientific">Christiangramia flava JLT2011</name>
    <dbReference type="NCBI Taxonomy" id="1229726"/>
    <lineage>
        <taxon>Bacteria</taxon>
        <taxon>Pseudomonadati</taxon>
        <taxon>Bacteroidota</taxon>
        <taxon>Flavobacteriia</taxon>
        <taxon>Flavobacteriales</taxon>
        <taxon>Flavobacteriaceae</taxon>
        <taxon>Christiangramia</taxon>
    </lineage>
</organism>
<dbReference type="InterPro" id="IPR006660">
    <property type="entry name" value="Arsenate_reductase-like"/>
</dbReference>
<dbReference type="EC" id="1.20.4.1" evidence="4"/>
<dbReference type="Gene3D" id="3.40.30.10">
    <property type="entry name" value="Glutaredoxin"/>
    <property type="match status" value="1"/>
</dbReference>
<protein>
    <submittedName>
        <fullName evidence="4">Arsenate reductase</fullName>
        <ecNumber evidence="4">1.20.4.1</ecNumber>
    </submittedName>
</protein>
<dbReference type="EMBL" id="CP016359">
    <property type="protein sequence ID" value="APU70260.1"/>
    <property type="molecule type" value="Genomic_DNA"/>
</dbReference>
<dbReference type="STRING" id="1229726.GRFL_3536"/>
<dbReference type="InterPro" id="IPR036249">
    <property type="entry name" value="Thioredoxin-like_sf"/>
</dbReference>
<sequence>MLRIYHNARCRKSREGLQILQESGKDFETREYLKEPLSEKELSKLIGKIGIKPAKLVRKNETIWKESYKGKDLSDSEIIKAMVENPKLIERPIVETENEAVIGRPPSNIQKLL</sequence>
<dbReference type="KEGG" id="gfl:GRFL_3536"/>
<dbReference type="SUPFAM" id="SSF52833">
    <property type="entry name" value="Thioredoxin-like"/>
    <property type="match status" value="1"/>
</dbReference>
<reference evidence="4 5" key="1">
    <citation type="submission" date="2016-07" db="EMBL/GenBank/DDBJ databases">
        <title>Multi-omics approach to identify versatile polysaccharide utilization systems of a marine flavobacterium Gramella flava.</title>
        <authorList>
            <person name="Tang K."/>
        </authorList>
    </citation>
    <scope>NUCLEOTIDE SEQUENCE [LARGE SCALE GENOMIC DNA]</scope>
    <source>
        <strain evidence="4 5">JLT2011</strain>
    </source>
</reference>
<evidence type="ECO:0000256" key="2">
    <source>
        <dbReference type="ARBA" id="ARBA00023002"/>
    </source>
</evidence>
<dbReference type="AlphaFoldDB" id="A0A1L7I9K7"/>
<gene>
    <name evidence="4" type="ORF">GRFL_3536</name>
</gene>
<dbReference type="Proteomes" id="UP000186230">
    <property type="component" value="Chromosome"/>
</dbReference>
<proteinExistence type="inferred from homology"/>
<keyword evidence="2 4" id="KW-0560">Oxidoreductase</keyword>
<dbReference type="OrthoDB" id="9808142at2"/>
<evidence type="ECO:0000256" key="3">
    <source>
        <dbReference type="PROSITE-ProRule" id="PRU01282"/>
    </source>
</evidence>
<dbReference type="NCBIfam" id="TIGR00014">
    <property type="entry name" value="arsC"/>
    <property type="match status" value="1"/>
</dbReference>
<evidence type="ECO:0000256" key="1">
    <source>
        <dbReference type="ARBA" id="ARBA00007198"/>
    </source>
</evidence>
<name>A0A1L7I9K7_9FLAO</name>
<dbReference type="RefSeq" id="WP_083645803.1">
    <property type="nucleotide sequence ID" value="NZ_AMRU01000004.1"/>
</dbReference>
<dbReference type="GO" id="GO:0008794">
    <property type="term" value="F:arsenate reductase (glutaredoxin) activity"/>
    <property type="evidence" value="ECO:0007669"/>
    <property type="project" value="UniProtKB-EC"/>
</dbReference>
<dbReference type="PANTHER" id="PTHR30041:SF4">
    <property type="entry name" value="ARSENATE REDUCTASE"/>
    <property type="match status" value="1"/>
</dbReference>
<dbReference type="PROSITE" id="PS51353">
    <property type="entry name" value="ARSC"/>
    <property type="match status" value="1"/>
</dbReference>
<dbReference type="Pfam" id="PF03960">
    <property type="entry name" value="ArsC"/>
    <property type="match status" value="1"/>
</dbReference>
<dbReference type="InterPro" id="IPR006659">
    <property type="entry name" value="Arsenate_reductase"/>
</dbReference>